<evidence type="ECO:0008006" key="3">
    <source>
        <dbReference type="Google" id="ProtNLM"/>
    </source>
</evidence>
<keyword evidence="2" id="KW-1185">Reference proteome</keyword>
<dbReference type="EMBL" id="JBHRWI010000002">
    <property type="protein sequence ID" value="MFC3508787.1"/>
    <property type="molecule type" value="Genomic_DNA"/>
</dbReference>
<accession>A0ABV7Q9T0</accession>
<comment type="caution">
    <text evidence="1">The sequence shown here is derived from an EMBL/GenBank/DDBJ whole genome shotgun (WGS) entry which is preliminary data.</text>
</comment>
<reference evidence="2" key="1">
    <citation type="journal article" date="2019" name="Int. J. Syst. Evol. Microbiol.">
        <title>The Global Catalogue of Microorganisms (GCM) 10K type strain sequencing project: providing services to taxonomists for standard genome sequencing and annotation.</title>
        <authorList>
            <consortium name="The Broad Institute Genomics Platform"/>
            <consortium name="The Broad Institute Genome Sequencing Center for Infectious Disease"/>
            <person name="Wu L."/>
            <person name="Ma J."/>
        </authorList>
    </citation>
    <scope>NUCLEOTIDE SEQUENCE [LARGE SCALE GENOMIC DNA]</scope>
    <source>
        <strain evidence="2">CGMCC 4.7682</strain>
    </source>
</reference>
<evidence type="ECO:0000313" key="2">
    <source>
        <dbReference type="Proteomes" id="UP001595764"/>
    </source>
</evidence>
<dbReference type="Proteomes" id="UP001595764">
    <property type="component" value="Unassembled WGS sequence"/>
</dbReference>
<gene>
    <name evidence="1" type="ORF">ACFORO_01305</name>
</gene>
<dbReference type="RefSeq" id="WP_377875471.1">
    <property type="nucleotide sequence ID" value="NZ_JBHMAY010000081.1"/>
</dbReference>
<protein>
    <recommendedName>
        <fullName evidence="3">ESX-1 secretion-associated protein</fullName>
    </recommendedName>
</protein>
<proteinExistence type="predicted"/>
<evidence type="ECO:0000313" key="1">
    <source>
        <dbReference type="EMBL" id="MFC3508787.1"/>
    </source>
</evidence>
<sequence length="307" mass="32170">MTAGTYRVLPAEVSAIVKNVEGLGSAAFSAVRDLETLVIDALSFAGIGSGVAAANTLLQSKLVSSLGDFVKLIEQVNGKVQHAAQNYADADTAVAQGYGGGTGGGGGAGAAGGGAAAGGAAPQQLDERVVDSIMRSEGATGEQGGVPEAYGFRRNMHNGYDQIMAARQQYGIGSAEEHAVVAQLMTANARHAGALEFSDAGTQAAIMSGAHMRGAGGVRAILNHMGGADIVQSARTLDPAAVQQLQGLSPQEFQQQFHDARIEYDREIYGDTTTRQNGHTQNWWDRYGNGLTQRYDREQQEFLRLSR</sequence>
<organism evidence="1 2">
    <name type="scientific">Amycolatopsis halotolerans</name>
    <dbReference type="NCBI Taxonomy" id="330083"/>
    <lineage>
        <taxon>Bacteria</taxon>
        <taxon>Bacillati</taxon>
        <taxon>Actinomycetota</taxon>
        <taxon>Actinomycetes</taxon>
        <taxon>Pseudonocardiales</taxon>
        <taxon>Pseudonocardiaceae</taxon>
        <taxon>Amycolatopsis</taxon>
    </lineage>
</organism>
<name>A0ABV7Q9T0_9PSEU</name>